<dbReference type="PANTHER" id="PTHR43289:SF6">
    <property type="entry name" value="SERINE_THREONINE-PROTEIN KINASE NEKL-3"/>
    <property type="match status" value="1"/>
</dbReference>
<keyword evidence="4" id="KW-0067">ATP-binding</keyword>
<dbReference type="InterPro" id="IPR011009">
    <property type="entry name" value="Kinase-like_dom_sf"/>
</dbReference>
<proteinExistence type="predicted"/>
<feature type="domain" description="Protein kinase" evidence="5">
    <location>
        <begin position="79"/>
        <end position="171"/>
    </location>
</feature>
<evidence type="ECO:0000256" key="4">
    <source>
        <dbReference type="ARBA" id="ARBA00022840"/>
    </source>
</evidence>
<dbReference type="AlphaFoldDB" id="X0S746"/>
<evidence type="ECO:0000256" key="3">
    <source>
        <dbReference type="ARBA" id="ARBA00022777"/>
    </source>
</evidence>
<evidence type="ECO:0000313" key="6">
    <source>
        <dbReference type="EMBL" id="GAF76873.1"/>
    </source>
</evidence>
<dbReference type="GO" id="GO:0005524">
    <property type="term" value="F:ATP binding"/>
    <property type="evidence" value="ECO:0007669"/>
    <property type="project" value="UniProtKB-KW"/>
</dbReference>
<feature type="non-terminal residue" evidence="6">
    <location>
        <position position="171"/>
    </location>
</feature>
<dbReference type="GO" id="GO:0004674">
    <property type="term" value="F:protein serine/threonine kinase activity"/>
    <property type="evidence" value="ECO:0007669"/>
    <property type="project" value="TreeGrafter"/>
</dbReference>
<comment type="caution">
    <text evidence="6">The sequence shown here is derived from an EMBL/GenBank/DDBJ whole genome shotgun (WGS) entry which is preliminary data.</text>
</comment>
<accession>X0S746</accession>
<dbReference type="SUPFAM" id="SSF56112">
    <property type="entry name" value="Protein kinase-like (PK-like)"/>
    <property type="match status" value="1"/>
</dbReference>
<dbReference type="EMBL" id="BARS01000409">
    <property type="protein sequence ID" value="GAF76873.1"/>
    <property type="molecule type" value="Genomic_DNA"/>
</dbReference>
<evidence type="ECO:0000256" key="2">
    <source>
        <dbReference type="ARBA" id="ARBA00022741"/>
    </source>
</evidence>
<sequence>MSASSEARFEQYIVEHGLATEDELKQGRRLLNKAVVDGDALTLPEALVKAGVLTRNQTRRAQAALKEETLSPRLKIPGVQLIERIGRGSQAIVYKARQLSVDRMVAVKVLLSEMARDPVMRERFIMEVRAAAKLAHNNIVQAYDAGETDGYIYFIMELVDPPRTVADLLKE</sequence>
<keyword evidence="2" id="KW-0547">Nucleotide-binding</keyword>
<reference evidence="6" key="1">
    <citation type="journal article" date="2014" name="Front. Microbiol.">
        <title>High frequency of phylogenetically diverse reductive dehalogenase-homologous genes in deep subseafloor sedimentary metagenomes.</title>
        <authorList>
            <person name="Kawai M."/>
            <person name="Futagami T."/>
            <person name="Toyoda A."/>
            <person name="Takaki Y."/>
            <person name="Nishi S."/>
            <person name="Hori S."/>
            <person name="Arai W."/>
            <person name="Tsubouchi T."/>
            <person name="Morono Y."/>
            <person name="Uchiyama I."/>
            <person name="Ito T."/>
            <person name="Fujiyama A."/>
            <person name="Inagaki F."/>
            <person name="Takami H."/>
        </authorList>
    </citation>
    <scope>NUCLEOTIDE SEQUENCE</scope>
    <source>
        <strain evidence="6">Expedition CK06-06</strain>
    </source>
</reference>
<protein>
    <recommendedName>
        <fullName evidence="5">Protein kinase domain-containing protein</fullName>
    </recommendedName>
</protein>
<evidence type="ECO:0000259" key="5">
    <source>
        <dbReference type="PROSITE" id="PS50011"/>
    </source>
</evidence>
<evidence type="ECO:0000256" key="1">
    <source>
        <dbReference type="ARBA" id="ARBA00022679"/>
    </source>
</evidence>
<keyword evidence="3" id="KW-0418">Kinase</keyword>
<name>X0S746_9ZZZZ</name>
<dbReference type="Gene3D" id="3.30.200.20">
    <property type="entry name" value="Phosphorylase Kinase, domain 1"/>
    <property type="match status" value="1"/>
</dbReference>
<keyword evidence="1" id="KW-0808">Transferase</keyword>
<dbReference type="Pfam" id="PF00069">
    <property type="entry name" value="Pkinase"/>
    <property type="match status" value="1"/>
</dbReference>
<dbReference type="PROSITE" id="PS50011">
    <property type="entry name" value="PROTEIN_KINASE_DOM"/>
    <property type="match status" value="1"/>
</dbReference>
<dbReference type="PANTHER" id="PTHR43289">
    <property type="entry name" value="MITOGEN-ACTIVATED PROTEIN KINASE KINASE KINASE 20-RELATED"/>
    <property type="match status" value="1"/>
</dbReference>
<gene>
    <name evidence="6" type="ORF">S01H1_01017</name>
</gene>
<dbReference type="InterPro" id="IPR000719">
    <property type="entry name" value="Prot_kinase_dom"/>
</dbReference>
<organism evidence="6">
    <name type="scientific">marine sediment metagenome</name>
    <dbReference type="NCBI Taxonomy" id="412755"/>
    <lineage>
        <taxon>unclassified sequences</taxon>
        <taxon>metagenomes</taxon>
        <taxon>ecological metagenomes</taxon>
    </lineage>
</organism>